<gene>
    <name evidence="1" type="ORF">PNBC_05720</name>
</gene>
<name>A0A167FTU6_9BACL</name>
<dbReference type="RefSeq" id="WP_068656052.1">
    <property type="nucleotide sequence ID" value="NZ_CP017770.1"/>
</dbReference>
<reference evidence="1 2" key="1">
    <citation type="submission" date="2016-02" db="EMBL/GenBank/DDBJ databases">
        <title>Paenibacillus sp. LPB0068, isolated from Crassostrea gigas.</title>
        <authorList>
            <person name="Shin S.-K."/>
            <person name="Yi H."/>
        </authorList>
    </citation>
    <scope>NUCLEOTIDE SEQUENCE [LARGE SCALE GENOMIC DNA]</scope>
    <source>
        <strain evidence="1 2">LPB0068</strain>
    </source>
</reference>
<protein>
    <submittedName>
        <fullName evidence="1">Uncharacterized protein</fullName>
    </submittedName>
</protein>
<comment type="caution">
    <text evidence="1">The sequence shown here is derived from an EMBL/GenBank/DDBJ whole genome shotgun (WGS) entry which is preliminary data.</text>
</comment>
<dbReference type="Proteomes" id="UP000077134">
    <property type="component" value="Unassembled WGS sequence"/>
</dbReference>
<proteinExistence type="predicted"/>
<dbReference type="AlphaFoldDB" id="A0A167FTU6"/>
<keyword evidence="2" id="KW-1185">Reference proteome</keyword>
<organism evidence="1 2">
    <name type="scientific">Paenibacillus crassostreae</name>
    <dbReference type="NCBI Taxonomy" id="1763538"/>
    <lineage>
        <taxon>Bacteria</taxon>
        <taxon>Bacillati</taxon>
        <taxon>Bacillota</taxon>
        <taxon>Bacilli</taxon>
        <taxon>Bacillales</taxon>
        <taxon>Paenibacillaceae</taxon>
        <taxon>Paenibacillus</taxon>
    </lineage>
</organism>
<sequence>MKKKIVIKRKLRSLKIFRRSASASQVDYIFEASARRNPNFRNRCNCSIDFPCSSEDDGQSYMTIRNQTSKRIIVRLNALGREKWDRGTTFDERWNNFIIDDEFRLLNSGIIEPGANRGKYFRNFVRPAEGGRVGNNKGTLGLEVFDPRTNQRLYRALWYEQNWAVWGNKWLRCGHDYTFSFFEALIQAKYK</sequence>
<dbReference type="KEGG" id="pcx:LPB68_19020"/>
<dbReference type="EMBL" id="LSFN01000005">
    <property type="protein sequence ID" value="OAB76894.1"/>
    <property type="molecule type" value="Genomic_DNA"/>
</dbReference>
<accession>A0A167FTU6</accession>
<evidence type="ECO:0000313" key="2">
    <source>
        <dbReference type="Proteomes" id="UP000077134"/>
    </source>
</evidence>
<evidence type="ECO:0000313" key="1">
    <source>
        <dbReference type="EMBL" id="OAB76894.1"/>
    </source>
</evidence>